<dbReference type="Gramene" id="Psat01G0087700-T1">
    <property type="protein sequence ID" value="KAI5441571.1"/>
    <property type="gene ID" value="KIW84_010877"/>
</dbReference>
<dbReference type="PANTHER" id="PTHR33067">
    <property type="entry name" value="RNA-DIRECTED DNA POLYMERASE-RELATED"/>
    <property type="match status" value="1"/>
</dbReference>
<dbReference type="Proteomes" id="UP001058974">
    <property type="component" value="Chromosome 1"/>
</dbReference>
<dbReference type="EMBL" id="JAMSHJ010000001">
    <property type="protein sequence ID" value="KAI5441571.1"/>
    <property type="molecule type" value="Genomic_DNA"/>
</dbReference>
<dbReference type="Gene3D" id="2.40.70.10">
    <property type="entry name" value="Acid Proteases"/>
    <property type="match status" value="1"/>
</dbReference>
<reference evidence="2 3" key="1">
    <citation type="journal article" date="2022" name="Nat. Genet.">
        <title>Improved pea reference genome and pan-genome highlight genomic features and evolutionary characteristics.</title>
        <authorList>
            <person name="Yang T."/>
            <person name="Liu R."/>
            <person name="Luo Y."/>
            <person name="Hu S."/>
            <person name="Wang D."/>
            <person name="Wang C."/>
            <person name="Pandey M.K."/>
            <person name="Ge S."/>
            <person name="Xu Q."/>
            <person name="Li N."/>
            <person name="Li G."/>
            <person name="Huang Y."/>
            <person name="Saxena R.K."/>
            <person name="Ji Y."/>
            <person name="Li M."/>
            <person name="Yan X."/>
            <person name="He Y."/>
            <person name="Liu Y."/>
            <person name="Wang X."/>
            <person name="Xiang C."/>
            <person name="Varshney R.K."/>
            <person name="Ding H."/>
            <person name="Gao S."/>
            <person name="Zong X."/>
        </authorList>
    </citation>
    <scope>NUCLEOTIDE SEQUENCE [LARGE SCALE GENOMIC DNA]</scope>
    <source>
        <strain evidence="2 3">cv. Zhongwan 6</strain>
    </source>
</reference>
<comment type="caution">
    <text evidence="2">The sequence shown here is derived from an EMBL/GenBank/DDBJ whole genome shotgun (WGS) entry which is preliminary data.</text>
</comment>
<gene>
    <name evidence="2" type="ORF">KIW84_010877</name>
</gene>
<proteinExistence type="predicted"/>
<evidence type="ECO:0008006" key="4">
    <source>
        <dbReference type="Google" id="ProtNLM"/>
    </source>
</evidence>
<sequence>MAAQNRQFEEETRNNQKNTTASLKNLEVQLRQIAQQLASSQTPCSLPSETVQNPRGQENVNTVTTKEKKRVTKKEPSESDLEKFMTMFKRVEGCMSLFEALERMPMYKKFMEEVLAENKPTTEEQVSWKEQYSANSLGEKIPNKQKDPGTVTVPCTIKERTFKKVLIDYGASVNLMPLSIYHRLGIKNISDIKTNLKFADHSRKDAYGIAEDVLVTIEDLIFPVDFVILDIPEDDKAPIILGRPFMQTSRCNLDMDQCMLTLKIHDKEITLNAIEDQEIEEDTQSHYQI</sequence>
<name>A0A9D4YQ01_PEA</name>
<feature type="region of interest" description="Disordered" evidence="1">
    <location>
        <begin position="39"/>
        <end position="77"/>
    </location>
</feature>
<dbReference type="Pfam" id="PF13650">
    <property type="entry name" value="Asp_protease_2"/>
    <property type="match status" value="1"/>
</dbReference>
<evidence type="ECO:0000256" key="1">
    <source>
        <dbReference type="SAM" id="MobiDB-lite"/>
    </source>
</evidence>
<dbReference type="CDD" id="cd00303">
    <property type="entry name" value="retropepsin_like"/>
    <property type="match status" value="1"/>
</dbReference>
<evidence type="ECO:0000313" key="3">
    <source>
        <dbReference type="Proteomes" id="UP001058974"/>
    </source>
</evidence>
<feature type="region of interest" description="Disordered" evidence="1">
    <location>
        <begin position="1"/>
        <end position="21"/>
    </location>
</feature>
<dbReference type="InterPro" id="IPR021109">
    <property type="entry name" value="Peptidase_aspartic_dom_sf"/>
</dbReference>
<dbReference type="SUPFAM" id="SSF50630">
    <property type="entry name" value="Acid proteases"/>
    <property type="match status" value="1"/>
</dbReference>
<dbReference type="PANTHER" id="PTHR33067:SF9">
    <property type="entry name" value="RNA-DIRECTED DNA POLYMERASE"/>
    <property type="match status" value="1"/>
</dbReference>
<organism evidence="2 3">
    <name type="scientific">Pisum sativum</name>
    <name type="common">Garden pea</name>
    <name type="synonym">Lathyrus oleraceus</name>
    <dbReference type="NCBI Taxonomy" id="3888"/>
    <lineage>
        <taxon>Eukaryota</taxon>
        <taxon>Viridiplantae</taxon>
        <taxon>Streptophyta</taxon>
        <taxon>Embryophyta</taxon>
        <taxon>Tracheophyta</taxon>
        <taxon>Spermatophyta</taxon>
        <taxon>Magnoliopsida</taxon>
        <taxon>eudicotyledons</taxon>
        <taxon>Gunneridae</taxon>
        <taxon>Pentapetalae</taxon>
        <taxon>rosids</taxon>
        <taxon>fabids</taxon>
        <taxon>Fabales</taxon>
        <taxon>Fabaceae</taxon>
        <taxon>Papilionoideae</taxon>
        <taxon>50 kb inversion clade</taxon>
        <taxon>NPAAA clade</taxon>
        <taxon>Hologalegina</taxon>
        <taxon>IRL clade</taxon>
        <taxon>Fabeae</taxon>
        <taxon>Lathyrus</taxon>
    </lineage>
</organism>
<protein>
    <recommendedName>
        <fullName evidence="4">Aspartic peptidase DDI1-type domain-containing protein</fullName>
    </recommendedName>
</protein>
<dbReference type="AlphaFoldDB" id="A0A9D4YQ01"/>
<accession>A0A9D4YQ01</accession>
<evidence type="ECO:0000313" key="2">
    <source>
        <dbReference type="EMBL" id="KAI5441571.1"/>
    </source>
</evidence>
<feature type="compositionally biased region" description="Polar residues" evidence="1">
    <location>
        <begin position="39"/>
        <end position="56"/>
    </location>
</feature>
<keyword evidence="3" id="KW-1185">Reference proteome</keyword>